<dbReference type="Proteomes" id="UP001529272">
    <property type="component" value="Unassembled WGS sequence"/>
</dbReference>
<sequence>MTGSSCVFVAAPAYSARAIAEEILALLGTPSSKIAMAQFYSAATEAPDFKIPPTTDYHGYAPEQGFPAWVRVGVLDEWYRAQVLADFEGSQVIREAMFGATHLARLNYSYGGGIEATVHSAITSLAARYPLRWLDDHGTLHW</sequence>
<accession>A0ABT7P3H4</accession>
<evidence type="ECO:0000313" key="1">
    <source>
        <dbReference type="EMBL" id="MDM3927845.1"/>
    </source>
</evidence>
<name>A0ABT7P3H4_MYCIT</name>
<dbReference type="RefSeq" id="WP_142304817.1">
    <property type="nucleotide sequence ID" value="NZ_CP012886.2"/>
</dbReference>
<reference evidence="2" key="1">
    <citation type="submission" date="2023-06" db="EMBL/GenBank/DDBJ databases">
        <title>Itaconate inhibition of nontuberculous mycobacteria.</title>
        <authorList>
            <person name="Spilker T."/>
        </authorList>
    </citation>
    <scope>NUCLEOTIDE SEQUENCE [LARGE SCALE GENOMIC DNA]</scope>
    <source>
        <strain evidence="2">FLAC1071</strain>
    </source>
</reference>
<proteinExistence type="predicted"/>
<protein>
    <submittedName>
        <fullName evidence="1">Uncharacterized protein</fullName>
    </submittedName>
</protein>
<comment type="caution">
    <text evidence="1">The sequence shown here is derived from an EMBL/GenBank/DDBJ whole genome shotgun (WGS) entry which is preliminary data.</text>
</comment>
<organism evidence="1 2">
    <name type="scientific">Mycobacterium intracellulare subsp. chimaera</name>
    <dbReference type="NCBI Taxonomy" id="222805"/>
    <lineage>
        <taxon>Bacteria</taxon>
        <taxon>Bacillati</taxon>
        <taxon>Actinomycetota</taxon>
        <taxon>Actinomycetes</taxon>
        <taxon>Mycobacteriales</taxon>
        <taxon>Mycobacteriaceae</taxon>
        <taxon>Mycobacterium</taxon>
        <taxon>Mycobacterium avium complex (MAC)</taxon>
    </lineage>
</organism>
<keyword evidence="2" id="KW-1185">Reference proteome</keyword>
<dbReference type="EMBL" id="JASZZX010000016">
    <property type="protein sequence ID" value="MDM3927845.1"/>
    <property type="molecule type" value="Genomic_DNA"/>
</dbReference>
<reference evidence="1 2" key="2">
    <citation type="submission" date="2023-06" db="EMBL/GenBank/DDBJ databases">
        <title>Itaconate inhibition of nontuberculous mycobacteria.</title>
        <authorList>
            <person name="Breen P."/>
            <person name="Zimbric M."/>
            <person name="Caverly L."/>
        </authorList>
    </citation>
    <scope>NUCLEOTIDE SEQUENCE [LARGE SCALE GENOMIC DNA]</scope>
    <source>
        <strain evidence="1 2">FLAC1071</strain>
    </source>
</reference>
<evidence type="ECO:0000313" key="2">
    <source>
        <dbReference type="Proteomes" id="UP001529272"/>
    </source>
</evidence>
<gene>
    <name evidence="1" type="ORF">QRB35_17690</name>
</gene>